<dbReference type="InterPro" id="IPR012677">
    <property type="entry name" value="Nucleotide-bd_a/b_plait_sf"/>
</dbReference>
<dbReference type="AlphaFoldDB" id="A0AAV4XS90"/>
<dbReference type="EMBL" id="BPLR01000797">
    <property type="protein sequence ID" value="GIY97562.1"/>
    <property type="molecule type" value="Genomic_DNA"/>
</dbReference>
<organism evidence="1 2">
    <name type="scientific">Caerostris extrusa</name>
    <name type="common">Bark spider</name>
    <name type="synonym">Caerostris bankana</name>
    <dbReference type="NCBI Taxonomy" id="172846"/>
    <lineage>
        <taxon>Eukaryota</taxon>
        <taxon>Metazoa</taxon>
        <taxon>Ecdysozoa</taxon>
        <taxon>Arthropoda</taxon>
        <taxon>Chelicerata</taxon>
        <taxon>Arachnida</taxon>
        <taxon>Araneae</taxon>
        <taxon>Araneomorphae</taxon>
        <taxon>Entelegynae</taxon>
        <taxon>Araneoidea</taxon>
        <taxon>Araneidae</taxon>
        <taxon>Caerostris</taxon>
    </lineage>
</organism>
<evidence type="ECO:0008006" key="3">
    <source>
        <dbReference type="Google" id="ProtNLM"/>
    </source>
</evidence>
<proteinExistence type="predicted"/>
<reference evidence="1 2" key="1">
    <citation type="submission" date="2021-06" db="EMBL/GenBank/DDBJ databases">
        <title>Caerostris extrusa draft genome.</title>
        <authorList>
            <person name="Kono N."/>
            <person name="Arakawa K."/>
        </authorList>
    </citation>
    <scope>NUCLEOTIDE SEQUENCE [LARGE SCALE GENOMIC DNA]</scope>
</reference>
<accession>A0AAV4XS90</accession>
<dbReference type="Gene3D" id="3.30.70.330">
    <property type="match status" value="1"/>
</dbReference>
<dbReference type="InterPro" id="IPR035979">
    <property type="entry name" value="RBD_domain_sf"/>
</dbReference>
<evidence type="ECO:0000313" key="2">
    <source>
        <dbReference type="Proteomes" id="UP001054945"/>
    </source>
</evidence>
<name>A0AAV4XS90_CAEEX</name>
<dbReference type="SUPFAM" id="SSF54928">
    <property type="entry name" value="RNA-binding domain, RBD"/>
    <property type="match status" value="1"/>
</dbReference>
<dbReference type="Proteomes" id="UP001054945">
    <property type="component" value="Unassembled WGS sequence"/>
</dbReference>
<keyword evidence="2" id="KW-1185">Reference proteome</keyword>
<comment type="caution">
    <text evidence="1">The sequence shown here is derived from an EMBL/GenBank/DDBJ whole genome shotgun (WGS) entry which is preliminary data.</text>
</comment>
<protein>
    <recommendedName>
        <fullName evidence="3">RRM domain-containing protein</fullName>
    </recommendedName>
</protein>
<evidence type="ECO:0000313" key="1">
    <source>
        <dbReference type="EMBL" id="GIY97562.1"/>
    </source>
</evidence>
<gene>
    <name evidence="1" type="ORF">CEXT_139301</name>
</gene>
<dbReference type="GO" id="GO:0003676">
    <property type="term" value="F:nucleic acid binding"/>
    <property type="evidence" value="ECO:0007669"/>
    <property type="project" value="InterPro"/>
</dbReference>
<sequence length="161" mass="17915">MIFFFPGVKNSSNSVSLVVPLSHNPSPNSPKVERTPPRGHFKEHRQQHVKFEIREEEVSVRNLFYTLSSSTASSFACVFFARHQFLSFQLVPAKNGKQSLTFLVFSHIGCAFVKFGSHSEAQAAIGALHGSQTMPVLVLITEPDTTQRRHIANSNIIHIGL</sequence>